<dbReference type="PANTHER" id="PTHR11439">
    <property type="entry name" value="GAG-POL-RELATED RETROTRANSPOSON"/>
    <property type="match status" value="1"/>
</dbReference>
<organism evidence="2 3">
    <name type="scientific">Escallonia rubra</name>
    <dbReference type="NCBI Taxonomy" id="112253"/>
    <lineage>
        <taxon>Eukaryota</taxon>
        <taxon>Viridiplantae</taxon>
        <taxon>Streptophyta</taxon>
        <taxon>Embryophyta</taxon>
        <taxon>Tracheophyta</taxon>
        <taxon>Spermatophyta</taxon>
        <taxon>Magnoliopsida</taxon>
        <taxon>eudicotyledons</taxon>
        <taxon>Gunneridae</taxon>
        <taxon>Pentapetalae</taxon>
        <taxon>asterids</taxon>
        <taxon>campanulids</taxon>
        <taxon>Escalloniales</taxon>
        <taxon>Escalloniaceae</taxon>
        <taxon>Escallonia</taxon>
    </lineage>
</organism>
<dbReference type="Proteomes" id="UP001187471">
    <property type="component" value="Unassembled WGS sequence"/>
</dbReference>
<name>A0AA88RGL8_9ASTE</name>
<evidence type="ECO:0000313" key="3">
    <source>
        <dbReference type="Proteomes" id="UP001187471"/>
    </source>
</evidence>
<sequence length="397" mass="44856">MYVKSLSNRLYLKKDLYQLRMDEGSDMSDHISEFNRFVPQLSSMDVKLEEIDQPTMFLSSLPKSYENLKTTLLVDDVMSALIDLSRVNGTSSSSQGKGLVVRKCQEIEDKKNGKKHMNNANVVEEDNKISYGDLYLVFLVEQQEGGASVSTHAGSSNDNSELWHKRLGHLSEEELHEQRTKSADESTDGSADEQSLEDLEKHPSDSWNLVRDRESRTKKPTQSTLFHALRFYRSPSLSLTALTDADWTGNFDDYHSTGGYTIFLDPNLVSWSAKKQPTIASSSTESEYHVVANTITELLWLQSVLRELGIILLKPPPSTAMTWVPPIADSIFHARTKHIEVDFHFIRDQVSKRRLQIRFIFTHDQISGILTFPLLASSTYTTSFKSAPAILQLEGAC</sequence>
<dbReference type="Pfam" id="PF14223">
    <property type="entry name" value="Retrotran_gag_2"/>
    <property type="match status" value="1"/>
</dbReference>
<accession>A0AA88RGL8</accession>
<dbReference type="CDD" id="cd09272">
    <property type="entry name" value="RNase_HI_RT_Ty1"/>
    <property type="match status" value="1"/>
</dbReference>
<evidence type="ECO:0000256" key="1">
    <source>
        <dbReference type="SAM" id="MobiDB-lite"/>
    </source>
</evidence>
<gene>
    <name evidence="2" type="ORF">RJ640_021831</name>
</gene>
<feature type="compositionally biased region" description="Basic and acidic residues" evidence="1">
    <location>
        <begin position="198"/>
        <end position="217"/>
    </location>
</feature>
<comment type="caution">
    <text evidence="2">The sequence shown here is derived from an EMBL/GenBank/DDBJ whole genome shotgun (WGS) entry which is preliminary data.</text>
</comment>
<feature type="compositionally biased region" description="Acidic residues" evidence="1">
    <location>
        <begin position="185"/>
        <end position="197"/>
    </location>
</feature>
<reference evidence="2" key="1">
    <citation type="submission" date="2022-12" db="EMBL/GenBank/DDBJ databases">
        <title>Draft genome assemblies for two species of Escallonia (Escalloniales).</title>
        <authorList>
            <person name="Chanderbali A."/>
            <person name="Dervinis C."/>
            <person name="Anghel I."/>
            <person name="Soltis D."/>
            <person name="Soltis P."/>
            <person name="Zapata F."/>
        </authorList>
    </citation>
    <scope>NUCLEOTIDE SEQUENCE</scope>
    <source>
        <strain evidence="2">UCBG92.1500</strain>
        <tissue evidence="2">Leaf</tissue>
    </source>
</reference>
<dbReference type="AlphaFoldDB" id="A0AA88RGL8"/>
<feature type="compositionally biased region" description="Basic and acidic residues" evidence="1">
    <location>
        <begin position="173"/>
        <end position="184"/>
    </location>
</feature>
<feature type="region of interest" description="Disordered" evidence="1">
    <location>
        <begin position="173"/>
        <end position="221"/>
    </location>
</feature>
<dbReference type="PANTHER" id="PTHR11439:SF455">
    <property type="entry name" value="RLK (RECEPTOR-LIKE PROTEIN KINASE) 8, PUTATIVE-RELATED"/>
    <property type="match status" value="1"/>
</dbReference>
<protein>
    <submittedName>
        <fullName evidence="2">Uncharacterized protein</fullName>
    </submittedName>
</protein>
<dbReference type="EMBL" id="JAVXUO010001073">
    <property type="protein sequence ID" value="KAK2986262.1"/>
    <property type="molecule type" value="Genomic_DNA"/>
</dbReference>
<keyword evidence="3" id="KW-1185">Reference proteome</keyword>
<proteinExistence type="predicted"/>
<evidence type="ECO:0000313" key="2">
    <source>
        <dbReference type="EMBL" id="KAK2986262.1"/>
    </source>
</evidence>